<feature type="domain" description="Radical SAM core" evidence="16">
    <location>
        <begin position="67"/>
        <end position="399"/>
    </location>
</feature>
<dbReference type="InterPro" id="IPR007197">
    <property type="entry name" value="rSAM"/>
</dbReference>
<evidence type="ECO:0000256" key="14">
    <source>
        <dbReference type="ARBA" id="ARBA00047372"/>
    </source>
</evidence>
<evidence type="ECO:0000256" key="6">
    <source>
        <dbReference type="ARBA" id="ARBA00022691"/>
    </source>
</evidence>
<keyword evidence="3" id="KW-0004">4Fe-4S</keyword>
<keyword evidence="6" id="KW-0949">S-adenosyl-L-methionine</keyword>
<feature type="binding site" evidence="15">
    <location>
        <position position="92"/>
    </location>
    <ligand>
        <name>[4Fe-4S] cluster</name>
        <dbReference type="ChEBI" id="CHEBI:49883"/>
        <note>4Fe-4S-S-AdoMet</note>
    </ligand>
</feature>
<sequence>MEKACQIIINEIIDGKIVTRRDLEIAKRKACRDYDLPKFMSNTEILECTTDEERELVSNVLRKKPTRTISGVAIVAVMCHPHECPHGRCFYCPESDVAPPSYTGEEPAALRARMFKFDPYDQTYNRLKQLSTVGHPIDKVELIIMGGTFPSRESSYQEWFISQCLKAMNDFGDSSKKNSSKGDKSKVYNFKESNSKEANFKAYNSKKDNSRENIFKKVKTYPPYGYVLLEDVQKANEDAKVRCIGMTFETRPDFCKIEDVNRMLKMGVTRVELGVQTLYDDIYEKMERGHTIKDVINANQILRDSGIKVAMHLMPGLLQTPDEDYEMFKALFENPNFKPDMLKIYPCLVTKGSKLYDLWKKGEYTPYTDEEAVDLIVKIKKILPKWVRTMRIQRDIPAKLIEAGVKKSNLGELVYNKLEEEEVNCNCIRCREIGHKINKSKKDLKLNYNDFKLFKEEYEATGGREIFLSFEDDMEETIAGFLRLRFPSEKAHRKEITKSTAIVRELHVYGNMLEIGSKGKNIGQHTGFGEKLLKKAEEIAIKNSKDKMVIISGIGARNYYCKFGYELEGPYMVKKLI</sequence>
<dbReference type="InterPro" id="IPR039661">
    <property type="entry name" value="ELP3"/>
</dbReference>
<dbReference type="GO" id="GO:0002926">
    <property type="term" value="P:tRNA wobble base 5-methoxycarbonylmethyl-2-thiouridinylation"/>
    <property type="evidence" value="ECO:0007669"/>
    <property type="project" value="TreeGrafter"/>
</dbReference>
<keyword evidence="7" id="KW-0819">tRNA processing</keyword>
<keyword evidence="12 17" id="KW-0012">Acyltransferase</keyword>
<dbReference type="PANTHER" id="PTHR11135">
    <property type="entry name" value="HISTONE ACETYLTRANSFERASE-RELATED"/>
    <property type="match status" value="1"/>
</dbReference>
<dbReference type="Gene3D" id="3.20.20.70">
    <property type="entry name" value="Aldolase class I"/>
    <property type="match status" value="1"/>
</dbReference>
<evidence type="ECO:0000256" key="3">
    <source>
        <dbReference type="ARBA" id="ARBA00022485"/>
    </source>
</evidence>
<keyword evidence="9" id="KW-0694">RNA-binding</keyword>
<accession>A0A1V6N3T1</accession>
<protein>
    <recommendedName>
        <fullName evidence="13">tRNA carboxymethyluridine synthase</fullName>
        <ecNumber evidence="13">2.3.1.311</ecNumber>
    </recommendedName>
</protein>
<dbReference type="SUPFAM" id="SSF102114">
    <property type="entry name" value="Radical SAM enzymes"/>
    <property type="match status" value="1"/>
</dbReference>
<dbReference type="OrthoDB" id="49957at2157"/>
<gene>
    <name evidence="17" type="ORF">MBBAR_4c00460</name>
</gene>
<dbReference type="RefSeq" id="WP_080459821.1">
    <property type="nucleotide sequence ID" value="NZ_JXMW01000004.1"/>
</dbReference>
<dbReference type="PROSITE" id="PS51918">
    <property type="entry name" value="RADICAL_SAM"/>
    <property type="match status" value="1"/>
</dbReference>
<dbReference type="SFLD" id="SFLDG01086">
    <property type="entry name" value="elongater_protein-like"/>
    <property type="match status" value="1"/>
</dbReference>
<evidence type="ECO:0000256" key="4">
    <source>
        <dbReference type="ARBA" id="ARBA00022555"/>
    </source>
</evidence>
<dbReference type="Gene3D" id="3.40.630.30">
    <property type="match status" value="1"/>
</dbReference>
<dbReference type="PIRSF" id="PIRSF005669">
    <property type="entry name" value="Hist_AcTrfase_ELP3"/>
    <property type="match status" value="1"/>
</dbReference>
<name>A0A1V6N3T1_METAZ</name>
<evidence type="ECO:0000256" key="11">
    <source>
        <dbReference type="ARBA" id="ARBA00023014"/>
    </source>
</evidence>
<dbReference type="Pfam" id="PF23613">
    <property type="entry name" value="ELP3_N"/>
    <property type="match status" value="1"/>
</dbReference>
<dbReference type="InterPro" id="IPR058240">
    <property type="entry name" value="rSAM_sf"/>
</dbReference>
<keyword evidence="5 17" id="KW-0808">Transferase</keyword>
<reference evidence="17 18" key="1">
    <citation type="submission" date="2014-12" db="EMBL/GenBank/DDBJ databases">
        <title>Genome sequence of Methanobrevibacter arboriphilicus DH1, DSM1125.</title>
        <authorList>
            <person name="Poehlein A."/>
            <person name="Thauer R.K."/>
            <person name="Seedorf H."/>
            <person name="Daniel R."/>
        </authorList>
    </citation>
    <scope>NUCLEOTIDE SEQUENCE [LARGE SCALE GENOMIC DNA]</scope>
    <source>
        <strain evidence="17 18">DH1</strain>
    </source>
</reference>
<keyword evidence="8 15" id="KW-0479">Metal-binding</keyword>
<evidence type="ECO:0000256" key="9">
    <source>
        <dbReference type="ARBA" id="ARBA00022884"/>
    </source>
</evidence>
<keyword evidence="10 15" id="KW-0408">Iron</keyword>
<dbReference type="PANTHER" id="PTHR11135:SF7">
    <property type="entry name" value="TRNA URIDINE(34) ACETYLTRANSFERASE"/>
    <property type="match status" value="1"/>
</dbReference>
<organism evidence="17 18">
    <name type="scientific">Methanobrevibacter arboriphilus JCM 13429 = DSM 1125</name>
    <dbReference type="NCBI Taxonomy" id="1300164"/>
    <lineage>
        <taxon>Archaea</taxon>
        <taxon>Methanobacteriati</taxon>
        <taxon>Methanobacteriota</taxon>
        <taxon>Methanomada group</taxon>
        <taxon>Methanobacteria</taxon>
        <taxon>Methanobacteriales</taxon>
        <taxon>Methanobacteriaceae</taxon>
        <taxon>Methanobrevibacter</taxon>
    </lineage>
</organism>
<dbReference type="InterPro" id="IPR016181">
    <property type="entry name" value="Acyl_CoA_acyltransferase"/>
</dbReference>
<evidence type="ECO:0000313" key="18">
    <source>
        <dbReference type="Proteomes" id="UP000191661"/>
    </source>
</evidence>
<evidence type="ECO:0000256" key="7">
    <source>
        <dbReference type="ARBA" id="ARBA00022694"/>
    </source>
</evidence>
<proteinExistence type="inferred from homology"/>
<evidence type="ECO:0000256" key="8">
    <source>
        <dbReference type="ARBA" id="ARBA00022723"/>
    </source>
</evidence>
<dbReference type="GO" id="GO:0106261">
    <property type="term" value="F:tRNA uridine(34) acetyltransferase activity"/>
    <property type="evidence" value="ECO:0007669"/>
    <property type="project" value="UniProtKB-EC"/>
</dbReference>
<dbReference type="Pfam" id="PF16199">
    <property type="entry name" value="Radical_SAM_C"/>
    <property type="match status" value="1"/>
</dbReference>
<evidence type="ECO:0000259" key="16">
    <source>
        <dbReference type="PROSITE" id="PS51918"/>
    </source>
</evidence>
<dbReference type="SFLD" id="SFLDF00344">
    <property type="entry name" value="ELP3-like"/>
    <property type="match status" value="1"/>
</dbReference>
<comment type="similarity">
    <text evidence="2">Belongs to the ELP3 family.</text>
</comment>
<evidence type="ECO:0000256" key="15">
    <source>
        <dbReference type="PIRSR" id="PIRSR005669-1"/>
    </source>
</evidence>
<evidence type="ECO:0000256" key="5">
    <source>
        <dbReference type="ARBA" id="ARBA00022679"/>
    </source>
</evidence>
<dbReference type="GO" id="GO:0046872">
    <property type="term" value="F:metal ion binding"/>
    <property type="evidence" value="ECO:0007669"/>
    <property type="project" value="UniProtKB-KW"/>
</dbReference>
<feature type="binding site" evidence="15">
    <location>
        <position position="89"/>
    </location>
    <ligand>
        <name>[4Fe-4S] cluster</name>
        <dbReference type="ChEBI" id="CHEBI:49883"/>
        <note>4Fe-4S-S-AdoMet</note>
    </ligand>
</feature>
<evidence type="ECO:0000256" key="1">
    <source>
        <dbReference type="ARBA" id="ARBA00005217"/>
    </source>
</evidence>
<dbReference type="Pfam" id="PF04055">
    <property type="entry name" value="Radical_SAM"/>
    <property type="match status" value="1"/>
</dbReference>
<keyword evidence="4" id="KW-0820">tRNA-binding</keyword>
<dbReference type="NCBIfam" id="TIGR01211">
    <property type="entry name" value="ELP3"/>
    <property type="match status" value="1"/>
</dbReference>
<dbReference type="InterPro" id="IPR006638">
    <property type="entry name" value="Elp3/MiaA/NifB-like_rSAM"/>
</dbReference>
<dbReference type="InterPro" id="IPR056591">
    <property type="entry name" value="ELP3-like_N"/>
</dbReference>
<dbReference type="InterPro" id="IPR013785">
    <property type="entry name" value="Aldolase_TIM"/>
</dbReference>
<dbReference type="SFLD" id="SFLDS00029">
    <property type="entry name" value="Radical_SAM"/>
    <property type="match status" value="1"/>
</dbReference>
<evidence type="ECO:0000256" key="12">
    <source>
        <dbReference type="ARBA" id="ARBA00023315"/>
    </source>
</evidence>
<evidence type="ECO:0000256" key="13">
    <source>
        <dbReference type="ARBA" id="ARBA00044771"/>
    </source>
</evidence>
<keyword evidence="11 15" id="KW-0411">Iron-sulfur</keyword>
<feature type="binding site" evidence="15">
    <location>
        <position position="84"/>
    </location>
    <ligand>
        <name>[4Fe-4S] cluster</name>
        <dbReference type="ChEBI" id="CHEBI:49883"/>
        <note>4Fe-4S-S-AdoMet</note>
    </ligand>
</feature>
<dbReference type="GO" id="GO:0005737">
    <property type="term" value="C:cytoplasm"/>
    <property type="evidence" value="ECO:0007669"/>
    <property type="project" value="TreeGrafter"/>
</dbReference>
<evidence type="ECO:0000256" key="2">
    <source>
        <dbReference type="ARBA" id="ARBA00005494"/>
    </source>
</evidence>
<dbReference type="GO" id="GO:0051539">
    <property type="term" value="F:4 iron, 4 sulfur cluster binding"/>
    <property type="evidence" value="ECO:0007669"/>
    <property type="project" value="UniProtKB-KW"/>
</dbReference>
<dbReference type="InterPro" id="IPR032432">
    <property type="entry name" value="Radical_SAM_C"/>
</dbReference>
<comment type="catalytic activity">
    <reaction evidence="14">
        <text>uridine(34) in tRNA + acetyl-CoA + S-adenosyl-L-methionine + H2O = 5-(carboxymethyl)uridine(34) in tRNA + 5'-deoxyadenosine + L-methionine + CoA + 2 H(+)</text>
        <dbReference type="Rhea" id="RHEA:61020"/>
        <dbReference type="Rhea" id="RHEA-COMP:10407"/>
        <dbReference type="Rhea" id="RHEA-COMP:11727"/>
        <dbReference type="ChEBI" id="CHEBI:15377"/>
        <dbReference type="ChEBI" id="CHEBI:15378"/>
        <dbReference type="ChEBI" id="CHEBI:17319"/>
        <dbReference type="ChEBI" id="CHEBI:57287"/>
        <dbReference type="ChEBI" id="CHEBI:57288"/>
        <dbReference type="ChEBI" id="CHEBI:57844"/>
        <dbReference type="ChEBI" id="CHEBI:59789"/>
        <dbReference type="ChEBI" id="CHEBI:65315"/>
        <dbReference type="ChEBI" id="CHEBI:74882"/>
        <dbReference type="EC" id="2.3.1.311"/>
    </reaction>
    <physiologicalReaction direction="left-to-right" evidence="14">
        <dbReference type="Rhea" id="RHEA:61021"/>
    </physiologicalReaction>
</comment>
<dbReference type="InterPro" id="IPR034687">
    <property type="entry name" value="ELP3-like"/>
</dbReference>
<dbReference type="EC" id="2.3.1.311" evidence="13"/>
<evidence type="ECO:0000313" key="17">
    <source>
        <dbReference type="EMBL" id="OQD59321.1"/>
    </source>
</evidence>
<comment type="pathway">
    <text evidence="1">tRNA modification.</text>
</comment>
<dbReference type="Proteomes" id="UP000191661">
    <property type="component" value="Unassembled WGS sequence"/>
</dbReference>
<dbReference type="AlphaFoldDB" id="A0A1V6N3T1"/>
<evidence type="ECO:0000256" key="10">
    <source>
        <dbReference type="ARBA" id="ARBA00023004"/>
    </source>
</evidence>
<keyword evidence="18" id="KW-1185">Reference proteome</keyword>
<comment type="caution">
    <text evidence="17">The sequence shown here is derived from an EMBL/GenBank/DDBJ whole genome shotgun (WGS) entry which is preliminary data.</text>
</comment>
<dbReference type="EMBL" id="JXMW01000004">
    <property type="protein sequence ID" value="OQD59321.1"/>
    <property type="molecule type" value="Genomic_DNA"/>
</dbReference>
<dbReference type="GO" id="GO:0000049">
    <property type="term" value="F:tRNA binding"/>
    <property type="evidence" value="ECO:0007669"/>
    <property type="project" value="UniProtKB-KW"/>
</dbReference>
<comment type="cofactor">
    <cofactor evidence="15">
        <name>[4Fe-4S] cluster</name>
        <dbReference type="ChEBI" id="CHEBI:49883"/>
    </cofactor>
    <text evidence="15">Binds 1 [4Fe-4S] cluster. The cluster is coordinated with 3 cysteines and an exchangeable S-adenosyl-L-methionine.</text>
</comment>
<dbReference type="CDD" id="cd01335">
    <property type="entry name" value="Radical_SAM"/>
    <property type="match status" value="1"/>
</dbReference>
<dbReference type="SUPFAM" id="SSF55729">
    <property type="entry name" value="Acyl-CoA N-acyltransferases (Nat)"/>
    <property type="match status" value="1"/>
</dbReference>
<dbReference type="SMART" id="SM00729">
    <property type="entry name" value="Elp3"/>
    <property type="match status" value="1"/>
</dbReference>